<dbReference type="EMBL" id="UINC01054518">
    <property type="protein sequence ID" value="SVB72327.1"/>
    <property type="molecule type" value="Genomic_DNA"/>
</dbReference>
<dbReference type="AlphaFoldDB" id="A0A382GCL2"/>
<accession>A0A382GCL2</accession>
<reference evidence="2" key="1">
    <citation type="submission" date="2018-05" db="EMBL/GenBank/DDBJ databases">
        <authorList>
            <person name="Lanie J.A."/>
            <person name="Ng W.-L."/>
            <person name="Kazmierczak K.M."/>
            <person name="Andrzejewski T.M."/>
            <person name="Davidsen T.M."/>
            <person name="Wayne K.J."/>
            <person name="Tettelin H."/>
            <person name="Glass J.I."/>
            <person name="Rusch D."/>
            <person name="Podicherti R."/>
            <person name="Tsui H.-C.T."/>
            <person name="Winkler M.E."/>
        </authorList>
    </citation>
    <scope>NUCLEOTIDE SEQUENCE</scope>
</reference>
<proteinExistence type="predicted"/>
<feature type="transmembrane region" description="Helical" evidence="1">
    <location>
        <begin position="190"/>
        <end position="210"/>
    </location>
</feature>
<feature type="transmembrane region" description="Helical" evidence="1">
    <location>
        <begin position="47"/>
        <end position="69"/>
    </location>
</feature>
<keyword evidence="1" id="KW-1133">Transmembrane helix</keyword>
<feature type="transmembrane region" description="Helical" evidence="1">
    <location>
        <begin position="20"/>
        <end position="40"/>
    </location>
</feature>
<feature type="non-terminal residue" evidence="2">
    <location>
        <position position="1"/>
    </location>
</feature>
<sequence>VDSGKPLDQSLIFRTWLPLAASWILMGAELPLLSAIIARLEDPTIHLAAYSSIVFPLALVIESPIIMLLTASTALSRDQNTYEKLWKVMTWMGFALTLLHVAIAFTPFYDTVVELLVKDADTLAKIREPGRIGLQIMTPWTWSIAHRRFHQGVLIRFGKAGEVGWGTAVRLVADAIILAIGFTLAKYQGIVVATSAVAVGVIAEALYIRWKVQPILQGPLKEAKPKEPLITMREVILFYLPIAFAPTIGLLGQPILTRAMSQLPVPLMTLAVWPTLNSLIFMLRSA</sequence>
<evidence type="ECO:0000256" key="1">
    <source>
        <dbReference type="SAM" id="Phobius"/>
    </source>
</evidence>
<keyword evidence="1" id="KW-0472">Membrane</keyword>
<organism evidence="2">
    <name type="scientific">marine metagenome</name>
    <dbReference type="NCBI Taxonomy" id="408172"/>
    <lineage>
        <taxon>unclassified sequences</taxon>
        <taxon>metagenomes</taxon>
        <taxon>ecological metagenomes</taxon>
    </lineage>
</organism>
<keyword evidence="1" id="KW-0812">Transmembrane</keyword>
<feature type="transmembrane region" description="Helical" evidence="1">
    <location>
        <begin position="163"/>
        <end position="184"/>
    </location>
</feature>
<feature type="transmembrane region" description="Helical" evidence="1">
    <location>
        <begin position="89"/>
        <end position="109"/>
    </location>
</feature>
<feature type="transmembrane region" description="Helical" evidence="1">
    <location>
        <begin position="263"/>
        <end position="283"/>
    </location>
</feature>
<evidence type="ECO:0000313" key="2">
    <source>
        <dbReference type="EMBL" id="SVB72327.1"/>
    </source>
</evidence>
<evidence type="ECO:0008006" key="3">
    <source>
        <dbReference type="Google" id="ProtNLM"/>
    </source>
</evidence>
<name>A0A382GCL2_9ZZZZ</name>
<feature type="transmembrane region" description="Helical" evidence="1">
    <location>
        <begin position="231"/>
        <end position="251"/>
    </location>
</feature>
<gene>
    <name evidence="2" type="ORF">METZ01_LOCUS225181</name>
</gene>
<feature type="non-terminal residue" evidence="2">
    <location>
        <position position="286"/>
    </location>
</feature>
<protein>
    <recommendedName>
        <fullName evidence="3">Polysaccharide biosynthesis protein C-terminal domain-containing protein</fullName>
    </recommendedName>
</protein>